<name>A0A0F9LC01_9ZZZZ</name>
<organism evidence="1">
    <name type="scientific">marine sediment metagenome</name>
    <dbReference type="NCBI Taxonomy" id="412755"/>
    <lineage>
        <taxon>unclassified sequences</taxon>
        <taxon>metagenomes</taxon>
        <taxon>ecological metagenomes</taxon>
    </lineage>
</organism>
<feature type="non-terminal residue" evidence="1">
    <location>
        <position position="56"/>
    </location>
</feature>
<reference evidence="1" key="1">
    <citation type="journal article" date="2015" name="Nature">
        <title>Complex archaea that bridge the gap between prokaryotes and eukaryotes.</title>
        <authorList>
            <person name="Spang A."/>
            <person name="Saw J.H."/>
            <person name="Jorgensen S.L."/>
            <person name="Zaremba-Niedzwiedzka K."/>
            <person name="Martijn J."/>
            <person name="Lind A.E."/>
            <person name="van Eijk R."/>
            <person name="Schleper C."/>
            <person name="Guy L."/>
            <person name="Ettema T.J."/>
        </authorList>
    </citation>
    <scope>NUCLEOTIDE SEQUENCE</scope>
</reference>
<gene>
    <name evidence="1" type="ORF">LCGC14_1218450</name>
</gene>
<protein>
    <submittedName>
        <fullName evidence="1">Uncharacterized protein</fullName>
    </submittedName>
</protein>
<comment type="caution">
    <text evidence="1">The sequence shown here is derived from an EMBL/GenBank/DDBJ whole genome shotgun (WGS) entry which is preliminary data.</text>
</comment>
<accession>A0A0F9LC01</accession>
<dbReference type="AlphaFoldDB" id="A0A0F9LC01"/>
<proteinExistence type="predicted"/>
<dbReference type="EMBL" id="LAZR01006393">
    <property type="protein sequence ID" value="KKM92424.1"/>
    <property type="molecule type" value="Genomic_DNA"/>
</dbReference>
<sequence length="56" mass="6578">MKDYTPKNTKEDNLDRFDYDGHVWEVGYFGESNNGYCAYGFRQDGIIIRVTSKYEA</sequence>
<evidence type="ECO:0000313" key="1">
    <source>
        <dbReference type="EMBL" id="KKM92424.1"/>
    </source>
</evidence>